<evidence type="ECO:0000313" key="3">
    <source>
        <dbReference type="Proteomes" id="UP000184526"/>
    </source>
</evidence>
<name>A0A1M5WV82_9CLOT</name>
<reference evidence="2 3" key="1">
    <citation type="submission" date="2016-11" db="EMBL/GenBank/DDBJ databases">
        <authorList>
            <person name="Jaros S."/>
            <person name="Januszkiewicz K."/>
            <person name="Wedrychowicz H."/>
        </authorList>
    </citation>
    <scope>NUCLEOTIDE SEQUENCE [LARGE SCALE GENOMIC DNA]</scope>
    <source>
        <strain evidence="2 3">DSM 3089</strain>
    </source>
</reference>
<keyword evidence="1" id="KW-0175">Coiled coil</keyword>
<dbReference type="RefSeq" id="WP_072831780.1">
    <property type="nucleotide sequence ID" value="NZ_FQXP01000006.1"/>
</dbReference>
<dbReference type="Proteomes" id="UP000184526">
    <property type="component" value="Unassembled WGS sequence"/>
</dbReference>
<dbReference type="STRING" id="1121306.SAMN02745196_01900"/>
<sequence length="177" mass="21113">MKKKKMLYMTISIAILMLCVGVFTYKYNKINSENVTKLTIDKYEMGEKVELQDFNIRVNSLREKYANKEEVFYELELELQNKSNDTKSFEHAINEMKVESVYAQIIMEKENNFVALKSNSTKTYKIQFVVDKKAYDALKDKGKFEYYISNKFYMDQCKDKFLQDKEYYKKSINLSVN</sequence>
<dbReference type="AlphaFoldDB" id="A0A1M5WV82"/>
<accession>A0A1M5WV82</accession>
<gene>
    <name evidence="2" type="ORF">SAMN02745196_01900</name>
</gene>
<dbReference type="EMBL" id="FQXP01000006">
    <property type="protein sequence ID" value="SHH91526.1"/>
    <property type="molecule type" value="Genomic_DNA"/>
</dbReference>
<protein>
    <submittedName>
        <fullName evidence="2">Uncharacterized protein</fullName>
    </submittedName>
</protein>
<keyword evidence="3" id="KW-1185">Reference proteome</keyword>
<feature type="coiled-coil region" evidence="1">
    <location>
        <begin position="51"/>
        <end position="78"/>
    </location>
</feature>
<proteinExistence type="predicted"/>
<evidence type="ECO:0000256" key="1">
    <source>
        <dbReference type="SAM" id="Coils"/>
    </source>
</evidence>
<evidence type="ECO:0000313" key="2">
    <source>
        <dbReference type="EMBL" id="SHH91526.1"/>
    </source>
</evidence>
<organism evidence="2 3">
    <name type="scientific">Clostridium collagenovorans DSM 3089</name>
    <dbReference type="NCBI Taxonomy" id="1121306"/>
    <lineage>
        <taxon>Bacteria</taxon>
        <taxon>Bacillati</taxon>
        <taxon>Bacillota</taxon>
        <taxon>Clostridia</taxon>
        <taxon>Eubacteriales</taxon>
        <taxon>Clostridiaceae</taxon>
        <taxon>Clostridium</taxon>
    </lineage>
</organism>